<dbReference type="Proteomes" id="UP000050741">
    <property type="component" value="Unassembled WGS sequence"/>
</dbReference>
<sequence>VVPNSTPHARRNFWHDRRHRGPDFHGLYQPPGNGNILAHERLAIMDLSCVQPLRGTIEEHQVIHNGEVYNWRFIRDGPLAVNYASRHSEAILK</sequence>
<accession>A0A183CRH2</accession>
<keyword evidence="2" id="KW-1185">Reference proteome</keyword>
<dbReference type="Gene3D" id="3.60.20.10">
    <property type="entry name" value="Glutamine Phosphoribosylpyrophosphate, subunit 1, domain 1"/>
    <property type="match status" value="1"/>
</dbReference>
<dbReference type="Pfam" id="PF13522">
    <property type="entry name" value="GATase_6"/>
    <property type="match status" value="1"/>
</dbReference>
<feature type="domain" description="Glutamine amidotransferase type-2" evidence="1">
    <location>
        <begin position="1"/>
        <end position="93"/>
    </location>
</feature>
<dbReference type="WBParaSite" id="GPLIN_001548000">
    <property type="protein sequence ID" value="GPLIN_001548000"/>
    <property type="gene ID" value="GPLIN_001548000"/>
</dbReference>
<name>A0A183CRH2_GLOPA</name>
<evidence type="ECO:0000313" key="2">
    <source>
        <dbReference type="Proteomes" id="UP000050741"/>
    </source>
</evidence>
<proteinExistence type="predicted"/>
<reference evidence="3" key="2">
    <citation type="submission" date="2016-06" db="UniProtKB">
        <authorList>
            <consortium name="WormBaseParasite"/>
        </authorList>
    </citation>
    <scope>IDENTIFICATION</scope>
</reference>
<dbReference type="InterPro" id="IPR029055">
    <property type="entry name" value="Ntn_hydrolases_N"/>
</dbReference>
<evidence type="ECO:0000313" key="3">
    <source>
        <dbReference type="WBParaSite" id="GPLIN_001548000"/>
    </source>
</evidence>
<reference evidence="2" key="1">
    <citation type="submission" date="2014-05" db="EMBL/GenBank/DDBJ databases">
        <title>The genome and life-stage specific transcriptomes of Globodera pallida elucidate key aspects of plant parasitism by a cyst nematode.</title>
        <authorList>
            <person name="Cotton J.A."/>
            <person name="Lilley C.J."/>
            <person name="Jones L.M."/>
            <person name="Kikuchi T."/>
            <person name="Reid A.J."/>
            <person name="Thorpe P."/>
            <person name="Tsai I.J."/>
            <person name="Beasley H."/>
            <person name="Blok V."/>
            <person name="Cock P.J.A."/>
            <person name="Van den Akker S.E."/>
            <person name="Holroyd N."/>
            <person name="Hunt M."/>
            <person name="Mantelin S."/>
            <person name="Naghra H."/>
            <person name="Pain A."/>
            <person name="Palomares-Rius J.E."/>
            <person name="Zarowiecki M."/>
            <person name="Berriman M."/>
            <person name="Jones J.T."/>
            <person name="Urwin P.E."/>
        </authorList>
    </citation>
    <scope>NUCLEOTIDE SEQUENCE [LARGE SCALE GENOMIC DNA]</scope>
    <source>
        <strain evidence="2">Lindley</strain>
    </source>
</reference>
<protein>
    <submittedName>
        <fullName evidence="3">Glutamine amidotransferase type-2 domain-containing protein</fullName>
    </submittedName>
</protein>
<dbReference type="PROSITE" id="PS51278">
    <property type="entry name" value="GATASE_TYPE_2"/>
    <property type="match status" value="1"/>
</dbReference>
<evidence type="ECO:0000259" key="1">
    <source>
        <dbReference type="PROSITE" id="PS51278"/>
    </source>
</evidence>
<organism evidence="2 3">
    <name type="scientific">Globodera pallida</name>
    <name type="common">Potato cyst nematode worm</name>
    <name type="synonym">Heterodera pallida</name>
    <dbReference type="NCBI Taxonomy" id="36090"/>
    <lineage>
        <taxon>Eukaryota</taxon>
        <taxon>Metazoa</taxon>
        <taxon>Ecdysozoa</taxon>
        <taxon>Nematoda</taxon>
        <taxon>Chromadorea</taxon>
        <taxon>Rhabditida</taxon>
        <taxon>Tylenchina</taxon>
        <taxon>Tylenchomorpha</taxon>
        <taxon>Tylenchoidea</taxon>
        <taxon>Heteroderidae</taxon>
        <taxon>Heteroderinae</taxon>
        <taxon>Globodera</taxon>
    </lineage>
</organism>
<dbReference type="SUPFAM" id="SSF56235">
    <property type="entry name" value="N-terminal nucleophile aminohydrolases (Ntn hydrolases)"/>
    <property type="match status" value="1"/>
</dbReference>
<dbReference type="AlphaFoldDB" id="A0A183CRH2"/>
<dbReference type="InterPro" id="IPR017932">
    <property type="entry name" value="GATase_2_dom"/>
</dbReference>